<comment type="caution">
    <text evidence="1">The sequence shown here is derived from an EMBL/GenBank/DDBJ whole genome shotgun (WGS) entry which is preliminary data.</text>
</comment>
<sequence length="113" mass="13015">MRSSSSRLTIQMSIHINRDKAMDRAIIIRIPKTKAFGHHLCSFIACGSLFDNEAPNTKANQAIQLDQEFKECNINIVAEHRGLLTIATKYEIGQRSYKPIEKRNFFQHQGQQR</sequence>
<proteinExistence type="predicted"/>
<reference evidence="1" key="1">
    <citation type="submission" date="2023-05" db="EMBL/GenBank/DDBJ databases">
        <title>Nepenthes gracilis genome sequencing.</title>
        <authorList>
            <person name="Fukushima K."/>
        </authorList>
    </citation>
    <scope>NUCLEOTIDE SEQUENCE</scope>
    <source>
        <strain evidence="1">SING2019-196</strain>
    </source>
</reference>
<dbReference type="EMBL" id="BSYO01000031">
    <property type="protein sequence ID" value="GMH26493.1"/>
    <property type="molecule type" value="Genomic_DNA"/>
</dbReference>
<protein>
    <submittedName>
        <fullName evidence="1">Uncharacterized protein</fullName>
    </submittedName>
</protein>
<dbReference type="Proteomes" id="UP001279734">
    <property type="component" value="Unassembled WGS sequence"/>
</dbReference>
<name>A0AAD3TAH1_NEPGR</name>
<organism evidence="1 2">
    <name type="scientific">Nepenthes gracilis</name>
    <name type="common">Slender pitcher plant</name>
    <dbReference type="NCBI Taxonomy" id="150966"/>
    <lineage>
        <taxon>Eukaryota</taxon>
        <taxon>Viridiplantae</taxon>
        <taxon>Streptophyta</taxon>
        <taxon>Embryophyta</taxon>
        <taxon>Tracheophyta</taxon>
        <taxon>Spermatophyta</taxon>
        <taxon>Magnoliopsida</taxon>
        <taxon>eudicotyledons</taxon>
        <taxon>Gunneridae</taxon>
        <taxon>Pentapetalae</taxon>
        <taxon>Caryophyllales</taxon>
        <taxon>Nepenthaceae</taxon>
        <taxon>Nepenthes</taxon>
    </lineage>
</organism>
<dbReference type="AlphaFoldDB" id="A0AAD3TAH1"/>
<evidence type="ECO:0000313" key="1">
    <source>
        <dbReference type="EMBL" id="GMH26493.1"/>
    </source>
</evidence>
<gene>
    <name evidence="1" type="ORF">Nepgr_028336</name>
</gene>
<accession>A0AAD3TAH1</accession>
<keyword evidence="2" id="KW-1185">Reference proteome</keyword>
<evidence type="ECO:0000313" key="2">
    <source>
        <dbReference type="Proteomes" id="UP001279734"/>
    </source>
</evidence>